<feature type="transmembrane region" description="Helical" evidence="1">
    <location>
        <begin position="85"/>
        <end position="107"/>
    </location>
</feature>
<keyword evidence="3" id="KW-1185">Reference proteome</keyword>
<evidence type="ECO:0000256" key="1">
    <source>
        <dbReference type="SAM" id="Phobius"/>
    </source>
</evidence>
<feature type="transmembrane region" description="Helical" evidence="1">
    <location>
        <begin position="188"/>
        <end position="214"/>
    </location>
</feature>
<evidence type="ECO:0000313" key="2">
    <source>
        <dbReference type="EMBL" id="KAF7362522.1"/>
    </source>
</evidence>
<dbReference type="AlphaFoldDB" id="A0A8H6YP15"/>
<feature type="transmembrane region" description="Helical" evidence="1">
    <location>
        <begin position="438"/>
        <end position="459"/>
    </location>
</feature>
<organism evidence="2 3">
    <name type="scientific">Mycena venus</name>
    <dbReference type="NCBI Taxonomy" id="2733690"/>
    <lineage>
        <taxon>Eukaryota</taxon>
        <taxon>Fungi</taxon>
        <taxon>Dikarya</taxon>
        <taxon>Basidiomycota</taxon>
        <taxon>Agaricomycotina</taxon>
        <taxon>Agaricomycetes</taxon>
        <taxon>Agaricomycetidae</taxon>
        <taxon>Agaricales</taxon>
        <taxon>Marasmiineae</taxon>
        <taxon>Mycenaceae</taxon>
        <taxon>Mycena</taxon>
    </lineage>
</organism>
<feature type="transmembrane region" description="Helical" evidence="1">
    <location>
        <begin position="51"/>
        <end position="73"/>
    </location>
</feature>
<name>A0A8H6YP15_9AGAR</name>
<feature type="transmembrane region" description="Helical" evidence="1">
    <location>
        <begin position="119"/>
        <end position="137"/>
    </location>
</feature>
<dbReference type="Proteomes" id="UP000620124">
    <property type="component" value="Unassembled WGS sequence"/>
</dbReference>
<accession>A0A8H6YP15</accession>
<evidence type="ECO:0000313" key="3">
    <source>
        <dbReference type="Proteomes" id="UP000620124"/>
    </source>
</evidence>
<feature type="transmembrane region" description="Helical" evidence="1">
    <location>
        <begin position="20"/>
        <end position="39"/>
    </location>
</feature>
<reference evidence="2" key="1">
    <citation type="submission" date="2020-05" db="EMBL/GenBank/DDBJ databases">
        <title>Mycena genomes resolve the evolution of fungal bioluminescence.</title>
        <authorList>
            <person name="Tsai I.J."/>
        </authorList>
    </citation>
    <scope>NUCLEOTIDE SEQUENCE</scope>
    <source>
        <strain evidence="2">CCC161011</strain>
    </source>
</reference>
<proteinExistence type="predicted"/>
<gene>
    <name evidence="2" type="ORF">MVEN_00600000</name>
</gene>
<sequence length="512" mass="56356">MALSDILFSPIARVWNLRLLLLETLVTWVFLAIRLSSVIDHYGVEAASKPIVYLPWYILFPTFGFILLHHVGFVFDCFDLAITDLIFVFIQVGGIGAGFVIANTGMWLEKGLFPSPIKFAYIPLGLSLTISIMFRVATIMRSNRPRGGFLCQRFAFLGECTPINPPYTPITIFLNRSIARPLVRGESAIIIMARGLVLSCMALGVPMFGIYAIIISPLQAPVYTRSVPSFEAGNLTSPPGNVTFLMEYFSFKDSEPPRDPSANHVAVQNQNFELDYFYCPVTFATGTERLVECPLSWSSVRSVSISIDTSPGSVVTVTPLQGRRGIEPIQQLASEFPSLRLQVATDATPMVSGSNLFGRLTWTQRETLSPWGLASPAASKPVFTADITGLQPYLLDTTSAAQNFATLLLYQPYTNATQLTHDVSDVSALSGLSTFGGFWTFVNGAFALLFGANVIYFAFGRRPLSALGLVHIFQKSKLVRRWHTDFFPHCAPREAYLDLSRPGLLPSSVKGS</sequence>
<keyword evidence="1" id="KW-0472">Membrane</keyword>
<keyword evidence="1" id="KW-0812">Transmembrane</keyword>
<protein>
    <submittedName>
        <fullName evidence="2">Short-chain dehydrogenase/reductase family protein</fullName>
    </submittedName>
</protein>
<comment type="caution">
    <text evidence="2">The sequence shown here is derived from an EMBL/GenBank/DDBJ whole genome shotgun (WGS) entry which is preliminary data.</text>
</comment>
<dbReference type="OrthoDB" id="3227921at2759"/>
<dbReference type="EMBL" id="JACAZI010000004">
    <property type="protein sequence ID" value="KAF7362522.1"/>
    <property type="molecule type" value="Genomic_DNA"/>
</dbReference>
<keyword evidence="1" id="KW-1133">Transmembrane helix</keyword>